<dbReference type="RefSeq" id="WP_067145426.1">
    <property type="nucleotide sequence ID" value="NZ_CP014265.1"/>
</dbReference>
<gene>
    <name evidence="1" type="ORF">YLM1_0191</name>
</gene>
<sequence>MYELIKESINSDESALELAKSKKDVESVVDAISELSFKETMKLGTRFKKFPIGCDLTEIVVGTCASDLEKMDLFGNCLLANMIGAPIHICAYAFSDIAEKYGQRGVEIMEEVYNITDVPLDLDHFGKYGAMRFPKHIVGCGGDCYNQGPNFTECPRGRIHERLIDKEKSEELDKETWVKLSSSVAINLSSEQGNDGHAAPLEEAKDLADLAKKYGKGLEAIMFVGDGYDELITGFKRAIEMEVDVFVIEGGPFNRCENTNEGFAKAIAMSRILCPGKVVATNGAYESECRAGLKSGLNVIITGFPKNHHGYMCGFEPKTARRGKFGLPRVIKIMNEESKAGPTRVPIQREELLALTHAVKLAGSENIYPKTIGSFAIGDAHWVTIQNSKMYKEMNIPISLEEISNKINGDSVSLHGGRFISWLVAKELDKKGVEEIIITDSDPWVEKVSVNNLQEELNATIIPGHKDDKSVGLIAKESVITTTIPKIHNAIKSKIPHAINII</sequence>
<accession>A0A126QXJ0</accession>
<dbReference type="PATRIC" id="fig|294671.3.peg.191"/>
<dbReference type="EMBL" id="CP014265">
    <property type="protein sequence ID" value="AMK14751.1"/>
    <property type="molecule type" value="Genomic_DNA"/>
</dbReference>
<evidence type="ECO:0000313" key="2">
    <source>
        <dbReference type="Proteomes" id="UP000066376"/>
    </source>
</evidence>
<dbReference type="InterPro" id="IPR016760">
    <property type="entry name" value="HcgG-like"/>
</dbReference>
<dbReference type="Proteomes" id="UP000066376">
    <property type="component" value="Chromosome"/>
</dbReference>
<dbReference type="NCBIfam" id="TIGR03958">
    <property type="entry name" value="monoFe_hyd_HmdC"/>
    <property type="match status" value="1"/>
</dbReference>
<organism evidence="1 2">
    <name type="scientific">Methanobrevibacter olleyae</name>
    <dbReference type="NCBI Taxonomy" id="294671"/>
    <lineage>
        <taxon>Archaea</taxon>
        <taxon>Methanobacteriati</taxon>
        <taxon>Methanobacteriota</taxon>
        <taxon>Methanomada group</taxon>
        <taxon>Methanobacteria</taxon>
        <taxon>Methanobacteriales</taxon>
        <taxon>Methanobacteriaceae</taxon>
        <taxon>Methanobrevibacter</taxon>
    </lineage>
</organism>
<protein>
    <submittedName>
        <fullName evidence="1">Archaeal fibrillarin-like protein HcgG</fullName>
    </submittedName>
</protein>
<name>A0A126QXJ0_METOL</name>
<proteinExistence type="predicted"/>
<dbReference type="GeneID" id="28488485"/>
<evidence type="ECO:0000313" key="1">
    <source>
        <dbReference type="EMBL" id="AMK14751.1"/>
    </source>
</evidence>
<reference evidence="2" key="2">
    <citation type="submission" date="2016-02" db="EMBL/GenBank/DDBJ databases">
        <title>The draft genome sequence of the rumen methanogen Methanobrevibacter olleyae YLM1.</title>
        <authorList>
            <consortium name="New Zealand Agricultural Greenhouse Gas Research Centre/Pastoral Greenhouse Gas Research Consortium"/>
            <person name="Kelly W.J."/>
            <person name="Li D."/>
            <person name="Lambie S.C."/>
            <person name="Attwood G.T."/>
            <person name="Altermann E."/>
            <person name="Leahy S.C."/>
        </authorList>
    </citation>
    <scope>NUCLEOTIDE SEQUENCE [LARGE SCALE GENOMIC DNA]</scope>
    <source>
        <strain evidence="2">YLM1</strain>
    </source>
</reference>
<dbReference type="STRING" id="294671.YLM1_0191"/>
<keyword evidence="2" id="KW-1185">Reference proteome</keyword>
<dbReference type="KEGG" id="mol:YLM1_0191"/>
<dbReference type="AlphaFoldDB" id="A0A126QXJ0"/>
<dbReference type="Pfam" id="PF10113">
    <property type="entry name" value="Fibrillarin_2"/>
    <property type="match status" value="1"/>
</dbReference>
<reference evidence="1 2" key="1">
    <citation type="journal article" date="2016" name="Genome Announc.">
        <title>Draft Genome Sequence of the Rumen Methanogen Methanobrevibacter olleyae YLM1.</title>
        <authorList>
            <person name="Kelly W.J."/>
            <person name="Li D."/>
            <person name="Lambie S.C."/>
            <person name="Cox F."/>
            <person name="Attwood G.T."/>
            <person name="Altermann E."/>
            <person name="Leahy S.C."/>
        </authorList>
    </citation>
    <scope>NUCLEOTIDE SEQUENCE [LARGE SCALE GENOMIC DNA]</scope>
    <source>
        <strain evidence="1 2">YLM1</strain>
    </source>
</reference>